<evidence type="ECO:0000256" key="5">
    <source>
        <dbReference type="SAM" id="Phobius"/>
    </source>
</evidence>
<organism evidence="7 8">
    <name type="scientific">Mytilus coruscus</name>
    <name type="common">Sea mussel</name>
    <dbReference type="NCBI Taxonomy" id="42192"/>
    <lineage>
        <taxon>Eukaryota</taxon>
        <taxon>Metazoa</taxon>
        <taxon>Spiralia</taxon>
        <taxon>Lophotrochozoa</taxon>
        <taxon>Mollusca</taxon>
        <taxon>Bivalvia</taxon>
        <taxon>Autobranchia</taxon>
        <taxon>Pteriomorphia</taxon>
        <taxon>Mytilida</taxon>
        <taxon>Mytiloidea</taxon>
        <taxon>Mytilidae</taxon>
        <taxon>Mytilinae</taxon>
        <taxon>Mytilus</taxon>
    </lineage>
</organism>
<dbReference type="SUPFAM" id="SSF103481">
    <property type="entry name" value="Multidrug resistance efflux transporter EmrE"/>
    <property type="match status" value="1"/>
</dbReference>
<evidence type="ECO:0000313" key="8">
    <source>
        <dbReference type="Proteomes" id="UP000507470"/>
    </source>
</evidence>
<evidence type="ECO:0000259" key="6">
    <source>
        <dbReference type="Pfam" id="PF03151"/>
    </source>
</evidence>
<keyword evidence="3 5" id="KW-1133">Transmembrane helix</keyword>
<evidence type="ECO:0000256" key="2">
    <source>
        <dbReference type="ARBA" id="ARBA00022692"/>
    </source>
</evidence>
<evidence type="ECO:0000256" key="4">
    <source>
        <dbReference type="ARBA" id="ARBA00023136"/>
    </source>
</evidence>
<evidence type="ECO:0000256" key="1">
    <source>
        <dbReference type="ARBA" id="ARBA00004141"/>
    </source>
</evidence>
<dbReference type="Proteomes" id="UP000507470">
    <property type="component" value="Unassembled WGS sequence"/>
</dbReference>
<evidence type="ECO:0000313" key="7">
    <source>
        <dbReference type="EMBL" id="CAC5398881.1"/>
    </source>
</evidence>
<name>A0A6J8CSZ1_MYTCO</name>
<feature type="transmembrane region" description="Helical" evidence="5">
    <location>
        <begin position="217"/>
        <end position="241"/>
    </location>
</feature>
<keyword evidence="4 5" id="KW-0472">Membrane</keyword>
<feature type="transmembrane region" description="Helical" evidence="5">
    <location>
        <begin position="274"/>
        <end position="293"/>
    </location>
</feature>
<dbReference type="GO" id="GO:0016020">
    <property type="term" value="C:membrane"/>
    <property type="evidence" value="ECO:0007669"/>
    <property type="project" value="UniProtKB-SubCell"/>
</dbReference>
<feature type="transmembrane region" description="Helical" evidence="5">
    <location>
        <begin position="182"/>
        <end position="201"/>
    </location>
</feature>
<sequence length="311" mass="34849">MEKQTHTAVSLGLLANVCSSIAIILINKWIYTQYGFPNVTLTCIHLFVTSIGLFACERADVFQSKHLPLKKMLPLALTFCGFVAFTNLSLETNTVGTYQIIKTMTTPCIIIIQERFYAKSFSMQVKLTMIPIALGVFLNSFYDVKFNLLGIIYASLGVFVTSLYQVWVGEKQHEFQVNSMQLLYYQAPLSSAMLFFVIPFVEPSVFSFHGALGEWPIHVIAMVLLSGLVAFMVNLSIFWVIGNTSAVTYNMVGHLKFCLTVVLGFLLFHDPISMLQLLGILLTLSGVILYTHIKLKEQKTMAVKLPLTTKE</sequence>
<gene>
    <name evidence="7" type="ORF">MCOR_33206</name>
</gene>
<dbReference type="InterPro" id="IPR004853">
    <property type="entry name" value="Sugar_P_trans_dom"/>
</dbReference>
<feature type="transmembrane region" description="Helical" evidence="5">
    <location>
        <begin position="72"/>
        <end position="90"/>
    </location>
</feature>
<dbReference type="InterPro" id="IPR050186">
    <property type="entry name" value="TPT_transporter"/>
</dbReference>
<dbReference type="OrthoDB" id="5547497at2759"/>
<feature type="transmembrane region" description="Helical" evidence="5">
    <location>
        <begin position="7"/>
        <end position="30"/>
    </location>
</feature>
<feature type="transmembrane region" description="Helical" evidence="5">
    <location>
        <begin position="148"/>
        <end position="170"/>
    </location>
</feature>
<dbReference type="Pfam" id="PF03151">
    <property type="entry name" value="TPT"/>
    <property type="match status" value="1"/>
</dbReference>
<feature type="transmembrane region" description="Helical" evidence="5">
    <location>
        <begin position="248"/>
        <end position="268"/>
    </location>
</feature>
<proteinExistence type="predicted"/>
<evidence type="ECO:0000256" key="3">
    <source>
        <dbReference type="ARBA" id="ARBA00022989"/>
    </source>
</evidence>
<dbReference type="InterPro" id="IPR037185">
    <property type="entry name" value="EmrE-like"/>
</dbReference>
<feature type="domain" description="Sugar phosphate transporter" evidence="6">
    <location>
        <begin position="20"/>
        <end position="290"/>
    </location>
</feature>
<dbReference type="PANTHER" id="PTHR11132">
    <property type="entry name" value="SOLUTE CARRIER FAMILY 35"/>
    <property type="match status" value="1"/>
</dbReference>
<dbReference type="EMBL" id="CACVKT020005969">
    <property type="protein sequence ID" value="CAC5398881.1"/>
    <property type="molecule type" value="Genomic_DNA"/>
</dbReference>
<comment type="subcellular location">
    <subcellularLocation>
        <location evidence="1">Membrane</location>
        <topology evidence="1">Multi-pass membrane protein</topology>
    </subcellularLocation>
</comment>
<accession>A0A6J8CSZ1</accession>
<feature type="transmembrane region" description="Helical" evidence="5">
    <location>
        <begin position="36"/>
        <end position="56"/>
    </location>
</feature>
<reference evidence="7 8" key="1">
    <citation type="submission" date="2020-06" db="EMBL/GenBank/DDBJ databases">
        <authorList>
            <person name="Li R."/>
            <person name="Bekaert M."/>
        </authorList>
    </citation>
    <scope>NUCLEOTIDE SEQUENCE [LARGE SCALE GENOMIC DNA]</scope>
    <source>
        <strain evidence="8">wild</strain>
    </source>
</reference>
<protein>
    <submittedName>
        <fullName evidence="7">SLC35E3</fullName>
    </submittedName>
</protein>
<dbReference type="AlphaFoldDB" id="A0A6J8CSZ1"/>
<keyword evidence="2 5" id="KW-0812">Transmembrane</keyword>
<keyword evidence="8" id="KW-1185">Reference proteome</keyword>
<feature type="transmembrane region" description="Helical" evidence="5">
    <location>
        <begin position="125"/>
        <end position="142"/>
    </location>
</feature>